<evidence type="ECO:0000313" key="2">
    <source>
        <dbReference type="Proteomes" id="UP000436911"/>
    </source>
</evidence>
<dbReference type="GeneID" id="60682800"/>
<dbReference type="Pfam" id="PF06718">
    <property type="entry name" value="DUF1203"/>
    <property type="match status" value="1"/>
</dbReference>
<accession>A0A368NU87</accession>
<dbReference type="PIRSF" id="PIRSF034110">
    <property type="entry name" value="DUF1203"/>
    <property type="match status" value="1"/>
</dbReference>
<dbReference type="InterPro" id="IPR009593">
    <property type="entry name" value="DUF1203"/>
</dbReference>
<sequence>MQTIRFAPMPSTLAEAYWRGAPDAYGCVPERRTSPGGSYQCRHCLASIAEGAPYLTLAYRPFPHLQPYAETGPIFLHAEECAPYDEGDTLPPIFDSPDYIVRGYGHDDRIVYGTGAVTETSRIAARAQELLQDEKIAYVHVRSARNNCFQCRIERTPAGEDLLEGLETA</sequence>
<evidence type="ECO:0000313" key="1">
    <source>
        <dbReference type="EMBL" id="KAA3526676.1"/>
    </source>
</evidence>
<dbReference type="EMBL" id="QUSG01000007">
    <property type="protein sequence ID" value="KAA3526676.1"/>
    <property type="molecule type" value="Genomic_DNA"/>
</dbReference>
<dbReference type="RefSeq" id="WP_060717016.1">
    <property type="nucleotide sequence ID" value="NZ_CP055265.1"/>
</dbReference>
<organism evidence="1 2">
    <name type="scientific">Agrobacterium vitis</name>
    <name type="common">Rhizobium vitis</name>
    <dbReference type="NCBI Taxonomy" id="373"/>
    <lineage>
        <taxon>Bacteria</taxon>
        <taxon>Pseudomonadati</taxon>
        <taxon>Pseudomonadota</taxon>
        <taxon>Alphaproteobacteria</taxon>
        <taxon>Hyphomicrobiales</taxon>
        <taxon>Rhizobiaceae</taxon>
        <taxon>Rhizobium/Agrobacterium group</taxon>
        <taxon>Agrobacterium</taxon>
    </lineage>
</organism>
<name>A0A368NU87_AGRVI</name>
<reference evidence="1 2" key="1">
    <citation type="submission" date="2018-08" db="EMBL/GenBank/DDBJ databases">
        <title>Genome sequencing of Agrobacterium vitis strain ICMP 10754.</title>
        <authorList>
            <person name="Visnovsky S.B."/>
            <person name="Pitman A.R."/>
        </authorList>
    </citation>
    <scope>NUCLEOTIDE SEQUENCE [LARGE SCALE GENOMIC DNA]</scope>
    <source>
        <strain evidence="1 2">ICMP 10754</strain>
    </source>
</reference>
<dbReference type="Proteomes" id="UP000436911">
    <property type="component" value="Unassembled WGS sequence"/>
</dbReference>
<comment type="caution">
    <text evidence="1">The sequence shown here is derived from an EMBL/GenBank/DDBJ whole genome shotgun (WGS) entry which is preliminary data.</text>
</comment>
<protein>
    <submittedName>
        <fullName evidence="1">DUF1203 domain-containing protein</fullName>
    </submittedName>
</protein>
<gene>
    <name evidence="1" type="ORF">DXT89_15020</name>
</gene>
<dbReference type="AlphaFoldDB" id="A0A368NU87"/>
<proteinExistence type="predicted"/>
<dbReference type="OrthoDB" id="118609at2"/>